<dbReference type="AlphaFoldDB" id="A0A502I6E5"/>
<reference evidence="1 2" key="1">
    <citation type="submission" date="2018-11" db="EMBL/GenBank/DDBJ databases">
        <title>Phylogenetic determinants of toxin gene distribution in genomes of Brevibacillus laterosporus.</title>
        <authorList>
            <person name="Glare T.R."/>
            <person name="Durrant A."/>
            <person name="Berry C."/>
            <person name="Palma L."/>
            <person name="Ormskirk M."/>
            <person name="Cox M.O."/>
        </authorList>
    </citation>
    <scope>NUCLEOTIDE SEQUENCE [LARGE SCALE GENOMIC DNA]</scope>
    <source>
        <strain evidence="1 2">1821L</strain>
    </source>
</reference>
<dbReference type="InterPro" id="IPR009081">
    <property type="entry name" value="PP-bd_ACP"/>
</dbReference>
<dbReference type="EMBL" id="CP033464">
    <property type="protein sequence ID" value="QDX95716.1"/>
    <property type="molecule type" value="Genomic_DNA"/>
</dbReference>
<evidence type="ECO:0000313" key="2">
    <source>
        <dbReference type="Proteomes" id="UP000319432"/>
    </source>
</evidence>
<name>A0A502I6E5_BRELA</name>
<keyword evidence="2" id="KW-1185">Reference proteome</keyword>
<protein>
    <submittedName>
        <fullName evidence="1">Acyl carrier protein</fullName>
    </submittedName>
</protein>
<dbReference type="Proteomes" id="UP000319432">
    <property type="component" value="Chromosome"/>
</dbReference>
<organism evidence="1 2">
    <name type="scientific">Brevibacillus laterosporus</name>
    <name type="common">Bacillus laterosporus</name>
    <dbReference type="NCBI Taxonomy" id="1465"/>
    <lineage>
        <taxon>Bacteria</taxon>
        <taxon>Bacillati</taxon>
        <taxon>Bacillota</taxon>
        <taxon>Bacilli</taxon>
        <taxon>Bacillales</taxon>
        <taxon>Paenibacillaceae</taxon>
        <taxon>Brevibacillus</taxon>
    </lineage>
</organism>
<gene>
    <name evidence="1" type="ORF">EEL30_09360</name>
</gene>
<dbReference type="InterPro" id="IPR006162">
    <property type="entry name" value="Ppantetheine_attach_site"/>
</dbReference>
<proteinExistence type="predicted"/>
<evidence type="ECO:0000313" key="1">
    <source>
        <dbReference type="EMBL" id="QDX95716.1"/>
    </source>
</evidence>
<dbReference type="InterPro" id="IPR036736">
    <property type="entry name" value="ACP-like_sf"/>
</dbReference>
<dbReference type="OrthoDB" id="9930514at2"/>
<dbReference type="Gene3D" id="1.10.1200.10">
    <property type="entry name" value="ACP-like"/>
    <property type="match status" value="1"/>
</dbReference>
<dbReference type="SUPFAM" id="SSF47336">
    <property type="entry name" value="ACP-like"/>
    <property type="match status" value="1"/>
</dbReference>
<sequence>MRQAMILEILQEMLGIKEPIAEHDDLTTMGLDSMTTIRLVVALERAFDLEFSEDDLLLANFRTVEKISGLINERKAEKVVHAEKSEVL</sequence>
<dbReference type="Pfam" id="PF00550">
    <property type="entry name" value="PP-binding"/>
    <property type="match status" value="1"/>
</dbReference>
<accession>A0A502I6E5</accession>
<dbReference type="PROSITE" id="PS00012">
    <property type="entry name" value="PHOSPHOPANTETHEINE"/>
    <property type="match status" value="1"/>
</dbReference>
<dbReference type="PROSITE" id="PS50075">
    <property type="entry name" value="CARRIER"/>
    <property type="match status" value="1"/>
</dbReference>